<evidence type="ECO:0000313" key="2">
    <source>
        <dbReference type="EMBL" id="MEM5420535.1"/>
    </source>
</evidence>
<sequence length="99" mass="11421">MQVVSNKPAENPVIRRTPKPPFNPFPHNLRGKPYMAGKSYRARFPPKQSYYFESTTRKSRNAAAINMAHGNCINDFVQKPEALPERMETISTRINRPFD</sequence>
<comment type="caution">
    <text evidence="2">The sequence shown here is derived from an EMBL/GenBank/DDBJ whole genome shotgun (WGS) entry which is preliminary data.</text>
</comment>
<protein>
    <submittedName>
        <fullName evidence="2">Uncharacterized protein</fullName>
    </submittedName>
</protein>
<keyword evidence="3" id="KW-1185">Reference proteome</keyword>
<dbReference type="Proteomes" id="UP001489897">
    <property type="component" value="Unassembled WGS sequence"/>
</dbReference>
<gene>
    <name evidence="2" type="ORF">VSR73_05580</name>
</gene>
<organism evidence="2 3">
    <name type="scientific">Paraburkholderia ferrariae</name>
    <dbReference type="NCBI Taxonomy" id="386056"/>
    <lineage>
        <taxon>Bacteria</taxon>
        <taxon>Pseudomonadati</taxon>
        <taxon>Pseudomonadota</taxon>
        <taxon>Betaproteobacteria</taxon>
        <taxon>Burkholderiales</taxon>
        <taxon>Burkholderiaceae</taxon>
        <taxon>Paraburkholderia</taxon>
    </lineage>
</organism>
<dbReference type="EMBL" id="JAYMRV010000002">
    <property type="protein sequence ID" value="MEM5420535.1"/>
    <property type="molecule type" value="Genomic_DNA"/>
</dbReference>
<feature type="region of interest" description="Disordered" evidence="1">
    <location>
        <begin position="1"/>
        <end position="29"/>
    </location>
</feature>
<reference evidence="2 3" key="1">
    <citation type="submission" date="2024-01" db="EMBL/GenBank/DDBJ databases">
        <title>The diversity of rhizobia nodulating Mimosa spp. in eleven states of Brazil covering several biomes is determined by host plant, location, and edaphic factors.</title>
        <authorList>
            <person name="Rouws L."/>
            <person name="Barauna A."/>
            <person name="Beukes C."/>
            <person name="De Faria S.M."/>
            <person name="Gross E."/>
            <person name="Dos Reis Junior F.B."/>
            <person name="Simon M."/>
            <person name="Maluk M."/>
            <person name="Odee D.W."/>
            <person name="Kenicer G."/>
            <person name="Young J.P.W."/>
            <person name="Reis V.M."/>
            <person name="Zilli J."/>
            <person name="James E.K."/>
        </authorList>
    </citation>
    <scope>NUCLEOTIDE SEQUENCE [LARGE SCALE GENOMIC DNA]</scope>
    <source>
        <strain evidence="2 3">JPY167</strain>
    </source>
</reference>
<evidence type="ECO:0000313" key="3">
    <source>
        <dbReference type="Proteomes" id="UP001489897"/>
    </source>
</evidence>
<evidence type="ECO:0000256" key="1">
    <source>
        <dbReference type="SAM" id="MobiDB-lite"/>
    </source>
</evidence>
<name>A0ABU9RKD7_9BURK</name>
<accession>A0ABU9RKD7</accession>
<proteinExistence type="predicted"/>